<keyword evidence="3" id="KW-1185">Reference proteome</keyword>
<keyword evidence="1" id="KW-1133">Transmembrane helix</keyword>
<keyword evidence="1" id="KW-0472">Membrane</keyword>
<dbReference type="EMBL" id="CP036274">
    <property type="protein sequence ID" value="QDU30667.1"/>
    <property type="molecule type" value="Genomic_DNA"/>
</dbReference>
<evidence type="ECO:0008006" key="4">
    <source>
        <dbReference type="Google" id="ProtNLM"/>
    </source>
</evidence>
<protein>
    <recommendedName>
        <fullName evidence="4">DUF155 domain-containing protein</fullName>
    </recommendedName>
</protein>
<dbReference type="OrthoDB" id="180075at2"/>
<evidence type="ECO:0000313" key="3">
    <source>
        <dbReference type="Proteomes" id="UP000315017"/>
    </source>
</evidence>
<gene>
    <name evidence="2" type="ORF">ETAA8_58140</name>
</gene>
<evidence type="ECO:0000313" key="2">
    <source>
        <dbReference type="EMBL" id="QDU30667.1"/>
    </source>
</evidence>
<accession>A0A517YKC9</accession>
<reference evidence="2 3" key="1">
    <citation type="submission" date="2019-02" db="EMBL/GenBank/DDBJ databases">
        <title>Deep-cultivation of Planctomycetes and their phenomic and genomic characterization uncovers novel biology.</title>
        <authorList>
            <person name="Wiegand S."/>
            <person name="Jogler M."/>
            <person name="Boedeker C."/>
            <person name="Pinto D."/>
            <person name="Vollmers J."/>
            <person name="Rivas-Marin E."/>
            <person name="Kohn T."/>
            <person name="Peeters S.H."/>
            <person name="Heuer A."/>
            <person name="Rast P."/>
            <person name="Oberbeckmann S."/>
            <person name="Bunk B."/>
            <person name="Jeske O."/>
            <person name="Meyerdierks A."/>
            <person name="Storesund J.E."/>
            <person name="Kallscheuer N."/>
            <person name="Luecker S."/>
            <person name="Lage O.M."/>
            <person name="Pohl T."/>
            <person name="Merkel B.J."/>
            <person name="Hornburger P."/>
            <person name="Mueller R.-W."/>
            <person name="Bruemmer F."/>
            <person name="Labrenz M."/>
            <person name="Spormann A.M."/>
            <person name="Op den Camp H."/>
            <person name="Overmann J."/>
            <person name="Amann R."/>
            <person name="Jetten M.S.M."/>
            <person name="Mascher T."/>
            <person name="Medema M.H."/>
            <person name="Devos D.P."/>
            <person name="Kaster A.-K."/>
            <person name="Ovreas L."/>
            <person name="Rohde M."/>
            <person name="Galperin M.Y."/>
            <person name="Jogler C."/>
        </authorList>
    </citation>
    <scope>NUCLEOTIDE SEQUENCE [LARGE SCALE GENOMIC DNA]</scope>
    <source>
        <strain evidence="2 3">ETA_A8</strain>
    </source>
</reference>
<dbReference type="RefSeq" id="WP_145096522.1">
    <property type="nucleotide sequence ID" value="NZ_CP036274.1"/>
</dbReference>
<dbReference type="Proteomes" id="UP000315017">
    <property type="component" value="Chromosome"/>
</dbReference>
<evidence type="ECO:0000256" key="1">
    <source>
        <dbReference type="SAM" id="Phobius"/>
    </source>
</evidence>
<dbReference type="KEGG" id="aagg:ETAA8_58140"/>
<name>A0A517YKC9_9BACT</name>
<dbReference type="AlphaFoldDB" id="A0A517YKC9"/>
<organism evidence="2 3">
    <name type="scientific">Anatilimnocola aggregata</name>
    <dbReference type="NCBI Taxonomy" id="2528021"/>
    <lineage>
        <taxon>Bacteria</taxon>
        <taxon>Pseudomonadati</taxon>
        <taxon>Planctomycetota</taxon>
        <taxon>Planctomycetia</taxon>
        <taxon>Pirellulales</taxon>
        <taxon>Pirellulaceae</taxon>
        <taxon>Anatilimnocola</taxon>
    </lineage>
</organism>
<feature type="transmembrane region" description="Helical" evidence="1">
    <location>
        <begin position="348"/>
        <end position="367"/>
    </location>
</feature>
<keyword evidence="1" id="KW-0812">Transmembrane</keyword>
<proteinExistence type="predicted"/>
<sequence>MASEAKVDEIRVSGKLHCIIAFDWGESVDLEQAIRQIPAEVGDLPRRRRTPDAIAYRPSPVRCSLGSIRLPFPSLESAADAEVIVFEFGAANVAFRVPINLELGQLRELAVNLANQNWLQSLAHSVAKPIFDKLFPTIDEPLWNESYEEYFIFQIDPHPLLVENGVVNTQLAPSIVSLLRLTKEPLSDVEMSEALRCQISYGRNDIVFIDWAATVIIDCDCDETLHTIEFANLQLLEYRYLDQKVDSALKIARRQIQASARSWLPFWRTHARPLRFLTEIRMDAVGTFERADSTLQLVGDQYLSRVYRLLADRFHLREWAQNVRQAIDVTSDVHETLAEQSSMFRLELLELSVVVLIILEIVLAIVGT</sequence>